<comment type="caution">
    <text evidence="2">The sequence shown here is derived from an EMBL/GenBank/DDBJ whole genome shotgun (WGS) entry which is preliminary data.</text>
</comment>
<accession>A0A540VPM1</accession>
<dbReference type="Pfam" id="PF06114">
    <property type="entry name" value="Peptidase_M78"/>
    <property type="match status" value="1"/>
</dbReference>
<dbReference type="Proteomes" id="UP000315400">
    <property type="component" value="Unassembled WGS sequence"/>
</dbReference>
<gene>
    <name evidence="2" type="ORF">FKY71_15475</name>
</gene>
<dbReference type="PANTHER" id="PTHR43236">
    <property type="entry name" value="ANTITOXIN HIGA1"/>
    <property type="match status" value="1"/>
</dbReference>
<dbReference type="InterPro" id="IPR052345">
    <property type="entry name" value="Rad_response_metalloprotease"/>
</dbReference>
<proteinExistence type="predicted"/>
<evidence type="ECO:0000313" key="2">
    <source>
        <dbReference type="EMBL" id="TQE98123.1"/>
    </source>
</evidence>
<dbReference type="Gene3D" id="1.10.10.2910">
    <property type="match status" value="1"/>
</dbReference>
<dbReference type="EMBL" id="VIFK01000275">
    <property type="protein sequence ID" value="TQE98123.1"/>
    <property type="molecule type" value="Genomic_DNA"/>
</dbReference>
<dbReference type="InterPro" id="IPR010359">
    <property type="entry name" value="IrrE_HExxH"/>
</dbReference>
<protein>
    <submittedName>
        <fullName evidence="2">ImmA/IrrE family metallo-endopeptidase</fullName>
    </submittedName>
</protein>
<feature type="domain" description="IrrE N-terminal-like" evidence="1">
    <location>
        <begin position="192"/>
        <end position="306"/>
    </location>
</feature>
<organism evidence="2 3">
    <name type="scientific">Spiribacter salinus</name>
    <dbReference type="NCBI Taxonomy" id="1335746"/>
    <lineage>
        <taxon>Bacteria</taxon>
        <taxon>Pseudomonadati</taxon>
        <taxon>Pseudomonadota</taxon>
        <taxon>Gammaproteobacteria</taxon>
        <taxon>Chromatiales</taxon>
        <taxon>Ectothiorhodospiraceae</taxon>
        <taxon>Spiribacter</taxon>
    </lineage>
</organism>
<dbReference type="AlphaFoldDB" id="A0A540VPM1"/>
<sequence>MPRVFAHINPMMLVWAREQRGFDRITAAKKIGIAPEKLAACEDPADDAELTIPQLRNASKTYQRPMALFYLREPPPTPKKLPDFRRLPENIDSPLSPELRLEIRKIQEKRKAAVDLVDYGPQFDWSWVGSISLNDDPEEVGQNIRHLLGIDESLQRSRKKDHYAALRGWRIAMESVGALVFQISGIALEEMRGFCIAEEPYPALAVNRKDPPQARCFSVVHEFCHVMLGESGLSDLSDTAYLGSDRAGQIEQFCNHAAGAALVPADVLLDAPEVANHGRDSHWEESDLRDLARFFCVSVEAVLRRLLVLNRTSQSFYRSMRQEWAERPKPEKPSGPVPEKGYEKVIRTQGSAYARLILEALHGDAITAGSASEYLDMKMKHLPALEQAVLVGNG</sequence>
<reference evidence="2 3" key="1">
    <citation type="submission" date="2019-06" db="EMBL/GenBank/DDBJ databases">
        <title>Metagenome assembled Genome of Spiribacter salinus SL48-SHIP from the microbial mat of Salt Lake 48 (Novosibirsk region, Russia).</title>
        <authorList>
            <person name="Shipova A."/>
            <person name="Rozanov A.S."/>
            <person name="Bryanskaya A.V."/>
            <person name="Peltek S.E."/>
        </authorList>
    </citation>
    <scope>NUCLEOTIDE SEQUENCE [LARGE SCALE GENOMIC DNA]</scope>
    <source>
        <strain evidence="2">SL48-SHIP-2</strain>
    </source>
</reference>
<dbReference type="PANTHER" id="PTHR43236:SF2">
    <property type="entry name" value="BLL0069 PROTEIN"/>
    <property type="match status" value="1"/>
</dbReference>
<evidence type="ECO:0000313" key="3">
    <source>
        <dbReference type="Proteomes" id="UP000315400"/>
    </source>
</evidence>
<evidence type="ECO:0000259" key="1">
    <source>
        <dbReference type="Pfam" id="PF06114"/>
    </source>
</evidence>
<name>A0A540VPM1_9GAMM</name>